<organism evidence="1 2">
    <name type="scientific">Hygrophoropsis aurantiaca</name>
    <dbReference type="NCBI Taxonomy" id="72124"/>
    <lineage>
        <taxon>Eukaryota</taxon>
        <taxon>Fungi</taxon>
        <taxon>Dikarya</taxon>
        <taxon>Basidiomycota</taxon>
        <taxon>Agaricomycotina</taxon>
        <taxon>Agaricomycetes</taxon>
        <taxon>Agaricomycetidae</taxon>
        <taxon>Boletales</taxon>
        <taxon>Coniophorineae</taxon>
        <taxon>Hygrophoropsidaceae</taxon>
        <taxon>Hygrophoropsis</taxon>
    </lineage>
</organism>
<evidence type="ECO:0000313" key="2">
    <source>
        <dbReference type="Proteomes" id="UP000790377"/>
    </source>
</evidence>
<dbReference type="Proteomes" id="UP000790377">
    <property type="component" value="Unassembled WGS sequence"/>
</dbReference>
<name>A0ACB8AHV1_9AGAM</name>
<proteinExistence type="predicted"/>
<gene>
    <name evidence="1" type="ORF">BJ138DRAFT_1003618</name>
</gene>
<reference evidence="1" key="1">
    <citation type="journal article" date="2021" name="New Phytol.">
        <title>Evolutionary innovations through gain and loss of genes in the ectomycorrhizal Boletales.</title>
        <authorList>
            <person name="Wu G."/>
            <person name="Miyauchi S."/>
            <person name="Morin E."/>
            <person name="Kuo A."/>
            <person name="Drula E."/>
            <person name="Varga T."/>
            <person name="Kohler A."/>
            <person name="Feng B."/>
            <person name="Cao Y."/>
            <person name="Lipzen A."/>
            <person name="Daum C."/>
            <person name="Hundley H."/>
            <person name="Pangilinan J."/>
            <person name="Johnson J."/>
            <person name="Barry K."/>
            <person name="LaButti K."/>
            <person name="Ng V."/>
            <person name="Ahrendt S."/>
            <person name="Min B."/>
            <person name="Choi I.G."/>
            <person name="Park H."/>
            <person name="Plett J.M."/>
            <person name="Magnuson J."/>
            <person name="Spatafora J.W."/>
            <person name="Nagy L.G."/>
            <person name="Henrissat B."/>
            <person name="Grigoriev I.V."/>
            <person name="Yang Z.L."/>
            <person name="Xu J."/>
            <person name="Martin F.M."/>
        </authorList>
    </citation>
    <scope>NUCLEOTIDE SEQUENCE</scope>
    <source>
        <strain evidence="1">ATCC 28755</strain>
    </source>
</reference>
<accession>A0ACB8AHV1</accession>
<protein>
    <submittedName>
        <fullName evidence="1">Uncharacterized protein</fullName>
    </submittedName>
</protein>
<keyword evidence="2" id="KW-1185">Reference proteome</keyword>
<sequence>MSLNTHHATHIQPSRKYILTPDDDPLDLLCRHFNVAKVTFAPGIPLPTFFDMPVLHDAHMPSHILAVFDTSQNESDPGPSSSHPIIMIPTHVDLYARGFCTRILPQSPPGTVFPVPHRNAANRQVVTLPVVPTRVPHALSMPLLLLFGLGIESRARLLSCRLLPAEVIGEFPSAPVMAQQLAAISTDDQLHQRISFNQGLWKNILALGPRDTHFIKLVQTAWNATVEAQHIRRRTSRTTAAVPPLPSPAP</sequence>
<comment type="caution">
    <text evidence="1">The sequence shown here is derived from an EMBL/GenBank/DDBJ whole genome shotgun (WGS) entry which is preliminary data.</text>
</comment>
<evidence type="ECO:0000313" key="1">
    <source>
        <dbReference type="EMBL" id="KAH7912847.1"/>
    </source>
</evidence>
<dbReference type="EMBL" id="MU267642">
    <property type="protein sequence ID" value="KAH7912847.1"/>
    <property type="molecule type" value="Genomic_DNA"/>
</dbReference>